<dbReference type="AlphaFoldDB" id="A0A6P4ZRP6"/>
<feature type="region of interest" description="Disordered" evidence="8">
    <location>
        <begin position="1"/>
        <end position="33"/>
    </location>
</feature>
<comment type="pathway">
    <text evidence="6">Amino-acid biosynthesis; L-homocysteine biosynthesis; L-homocysteine from S-adenosyl-L-homocysteine: step 1/1.</text>
</comment>
<feature type="compositionally biased region" description="Low complexity" evidence="8">
    <location>
        <begin position="140"/>
        <end position="158"/>
    </location>
</feature>
<dbReference type="SMART" id="SM00997">
    <property type="entry name" value="AdoHcyase_NAD"/>
    <property type="match status" value="1"/>
</dbReference>
<evidence type="ECO:0000256" key="5">
    <source>
        <dbReference type="ARBA" id="ARBA00047800"/>
    </source>
</evidence>
<dbReference type="Gene3D" id="3.40.50.1480">
    <property type="entry name" value="Adenosylhomocysteinase-like"/>
    <property type="match status" value="3"/>
</dbReference>
<dbReference type="FunFam" id="3.40.50.720:FF:000035">
    <property type="entry name" value="Adenosylhomocysteinase"/>
    <property type="match status" value="1"/>
</dbReference>
<dbReference type="PANTHER" id="PTHR23420">
    <property type="entry name" value="ADENOSYLHOMOCYSTEINASE"/>
    <property type="match status" value="1"/>
</dbReference>
<accession>A0A6P4ZRP6</accession>
<dbReference type="RefSeq" id="XP_019633612.1">
    <property type="nucleotide sequence ID" value="XM_019778053.1"/>
</dbReference>
<dbReference type="InterPro" id="IPR036291">
    <property type="entry name" value="NAD(P)-bd_dom_sf"/>
</dbReference>
<keyword evidence="10" id="KW-1185">Reference proteome</keyword>
<dbReference type="GO" id="GO:0005829">
    <property type="term" value="C:cytosol"/>
    <property type="evidence" value="ECO:0007669"/>
    <property type="project" value="TreeGrafter"/>
</dbReference>
<evidence type="ECO:0000256" key="6">
    <source>
        <dbReference type="RuleBase" id="RU000548"/>
    </source>
</evidence>
<evidence type="ECO:0000313" key="10">
    <source>
        <dbReference type="Proteomes" id="UP000515135"/>
    </source>
</evidence>
<comment type="catalytic activity">
    <reaction evidence="5">
        <text>S-adenosyl-L-homocysteine + H2O = L-homocysteine + adenosine</text>
        <dbReference type="Rhea" id="RHEA:21708"/>
        <dbReference type="ChEBI" id="CHEBI:15377"/>
        <dbReference type="ChEBI" id="CHEBI:16335"/>
        <dbReference type="ChEBI" id="CHEBI:57856"/>
        <dbReference type="ChEBI" id="CHEBI:58199"/>
        <dbReference type="EC" id="3.13.2.1"/>
    </reaction>
    <physiologicalReaction direction="left-to-right" evidence="5">
        <dbReference type="Rhea" id="RHEA:21709"/>
    </physiologicalReaction>
</comment>
<dbReference type="GO" id="GO:0033353">
    <property type="term" value="P:S-adenosylmethionine cycle"/>
    <property type="evidence" value="ECO:0007669"/>
    <property type="project" value="TreeGrafter"/>
</dbReference>
<proteinExistence type="inferred from homology"/>
<evidence type="ECO:0000256" key="8">
    <source>
        <dbReference type="SAM" id="MobiDB-lite"/>
    </source>
</evidence>
<organism evidence="10 11">
    <name type="scientific">Branchiostoma belcheri</name>
    <name type="common">Amphioxus</name>
    <dbReference type="NCBI Taxonomy" id="7741"/>
    <lineage>
        <taxon>Eukaryota</taxon>
        <taxon>Metazoa</taxon>
        <taxon>Chordata</taxon>
        <taxon>Cephalochordata</taxon>
        <taxon>Leptocardii</taxon>
        <taxon>Amphioxiformes</taxon>
        <taxon>Branchiostomatidae</taxon>
        <taxon>Branchiostoma</taxon>
    </lineage>
</organism>
<evidence type="ECO:0000256" key="3">
    <source>
        <dbReference type="ARBA" id="ARBA00023027"/>
    </source>
</evidence>
<dbReference type="InterPro" id="IPR000043">
    <property type="entry name" value="Adenosylhomocysteinase-like"/>
</dbReference>
<dbReference type="InterPro" id="IPR020082">
    <property type="entry name" value="S-Ado-L-homoCys_hydrolase_CS"/>
</dbReference>
<dbReference type="InterPro" id="IPR015878">
    <property type="entry name" value="Ado_hCys_hydrolase_NAD-bd"/>
</dbReference>
<protein>
    <recommendedName>
        <fullName evidence="6">Adenosylhomocysteinase</fullName>
        <ecNumber evidence="6">3.13.2.1</ecNumber>
    </recommendedName>
</protein>
<dbReference type="UniPathway" id="UPA00314">
    <property type="reaction ID" value="UER00076"/>
</dbReference>
<reference evidence="11" key="1">
    <citation type="submission" date="2025-08" db="UniProtKB">
        <authorList>
            <consortium name="RefSeq"/>
        </authorList>
    </citation>
    <scope>IDENTIFICATION</scope>
    <source>
        <tissue evidence="11">Gonad</tissue>
    </source>
</reference>
<evidence type="ECO:0000313" key="11">
    <source>
        <dbReference type="RefSeq" id="XP_019633612.1"/>
    </source>
</evidence>
<keyword evidence="3 6" id="KW-0520">NAD</keyword>
<dbReference type="GO" id="GO:0004013">
    <property type="term" value="F:adenosylhomocysteinase activity"/>
    <property type="evidence" value="ECO:0007669"/>
    <property type="project" value="UniProtKB-EC"/>
</dbReference>
<dbReference type="NCBIfam" id="NF004005">
    <property type="entry name" value="PRK05476.2-3"/>
    <property type="match status" value="1"/>
</dbReference>
<dbReference type="Proteomes" id="UP000515135">
    <property type="component" value="Unplaced"/>
</dbReference>
<dbReference type="FunFam" id="3.40.50.1480:FF:000002">
    <property type="entry name" value="Adenosylhomocysteinase"/>
    <property type="match status" value="1"/>
</dbReference>
<comment type="cofactor">
    <cofactor evidence="6">
        <name>NAD(+)</name>
        <dbReference type="ChEBI" id="CHEBI:57540"/>
    </cofactor>
    <text evidence="6">Binds 1 NAD(+) per subunit.</text>
</comment>
<dbReference type="SUPFAM" id="SSF51735">
    <property type="entry name" value="NAD(P)-binding Rossmann-fold domains"/>
    <property type="match status" value="1"/>
</dbReference>
<dbReference type="SMART" id="SM00996">
    <property type="entry name" value="AdoHcyase"/>
    <property type="match status" value="1"/>
</dbReference>
<comment type="function">
    <text evidence="4">Catalyzes the hydrolysis of S-adenosyl-L-homocysteine to form adenosine and homocysteine. Binds copper ions.</text>
</comment>
<feature type="region of interest" description="Disordered" evidence="8">
    <location>
        <begin position="67"/>
        <end position="175"/>
    </location>
</feature>
<evidence type="ECO:0000256" key="2">
    <source>
        <dbReference type="ARBA" id="ARBA00022563"/>
    </source>
</evidence>
<name>A0A6P4ZRP6_BRABE</name>
<dbReference type="PROSITE" id="PS00738">
    <property type="entry name" value="ADOHCYASE_1"/>
    <property type="match status" value="1"/>
</dbReference>
<gene>
    <name evidence="11" type="primary">LOC109477030</name>
</gene>
<evidence type="ECO:0000256" key="1">
    <source>
        <dbReference type="ARBA" id="ARBA00007122"/>
    </source>
</evidence>
<dbReference type="NCBIfam" id="TIGR00936">
    <property type="entry name" value="ahcY"/>
    <property type="match status" value="1"/>
</dbReference>
<evidence type="ECO:0000259" key="9">
    <source>
        <dbReference type="SMART" id="SM00997"/>
    </source>
</evidence>
<dbReference type="PANTHER" id="PTHR23420:SF0">
    <property type="entry name" value="ADENOSYLHOMOCYSTEINASE"/>
    <property type="match status" value="1"/>
</dbReference>
<dbReference type="Pfam" id="PF00670">
    <property type="entry name" value="AdoHcyase_NAD"/>
    <property type="match status" value="1"/>
</dbReference>
<evidence type="ECO:0000256" key="7">
    <source>
        <dbReference type="RuleBase" id="RU004166"/>
    </source>
</evidence>
<keyword evidence="6" id="KW-0378">Hydrolase</keyword>
<feature type="compositionally biased region" description="Basic residues" evidence="8">
    <location>
        <begin position="128"/>
        <end position="139"/>
    </location>
</feature>
<sequence>MAAAEAEDGQLSPRASLSHGKPLHPGTANRPTLQTYADEAILIDEDVDYAAKVADKRPLPTVVVQDMSGEMELLPVKSAMSSRRPRSPSTYIPDDPDFVPPPSGKRRMSRDVTPRRKQISFMDERRGKTPPKRSSRGRRSVSQSSTDSYSSASYSGSSSEEDDVSPREKHQTNAKGFSDFCVKNIRQAAFGRREIEIAEQEMPGLMALRKRASGDKPLQGAKIAGCTHLTAQAAVLIETLVACGASVRWCACNIYSTQNEVAAALAEAGYPIFAWRGETEDDFWWCIEKSISNEGWQPNMILDDGGDLTHVMFKKHPHMFGMIKGIVEESVTGVHRLYQLSKSGKLTVPAMNVNDSVTKQKFDNLYSCRESVLDALKRTTDIMFGGKHVVVCGYGEVGKGCCSALRGLGAIVCVTEIDPICALQASMEGFKVVTLNEVIRQVDVVITASGNKNVVTRDHLDRMKTGCVVCNMGHSNTEIDVDSLRTPELTWEKVRSQVDHVLWPDGKRIILLAEGRLVNLSCSSVPSFVVSITAATQALALIELFNAPAGRYKQDVYLLPKKMDEYVASLHLPAFDAHLTELSDEQARYLGIGKAGPFKPNYYR</sequence>
<dbReference type="FunFam" id="3.40.50.1480:FF:000007">
    <property type="entry name" value="Adenosylhomocysteinase"/>
    <property type="match status" value="1"/>
</dbReference>
<keyword evidence="2 6" id="KW-0554">One-carbon metabolism</keyword>
<comment type="similarity">
    <text evidence="1 7">Belongs to the adenosylhomocysteinase family.</text>
</comment>
<dbReference type="PROSITE" id="PS00739">
    <property type="entry name" value="ADOHCYASE_2"/>
    <property type="match status" value="1"/>
</dbReference>
<evidence type="ECO:0000256" key="4">
    <source>
        <dbReference type="ARBA" id="ARBA00045926"/>
    </source>
</evidence>
<dbReference type="InterPro" id="IPR042172">
    <property type="entry name" value="Adenosylhomocyst_ase-like_sf"/>
</dbReference>
<dbReference type="CDD" id="cd00401">
    <property type="entry name" value="SAHH"/>
    <property type="match status" value="1"/>
</dbReference>
<dbReference type="FunFam" id="3.40.50.1480:FF:000009">
    <property type="entry name" value="Adenosylhomocysteinase like 2"/>
    <property type="match status" value="1"/>
</dbReference>
<feature type="domain" description="S-adenosyl-L-homocysteine hydrolase NAD binding" evidence="9">
    <location>
        <begin position="364"/>
        <end position="525"/>
    </location>
</feature>
<dbReference type="GO" id="GO:0006730">
    <property type="term" value="P:one-carbon metabolic process"/>
    <property type="evidence" value="ECO:0007669"/>
    <property type="project" value="UniProtKB-KW"/>
</dbReference>
<dbReference type="OrthoDB" id="10007170at2759"/>
<dbReference type="Pfam" id="PF05221">
    <property type="entry name" value="AdoHcyase"/>
    <property type="match status" value="2"/>
</dbReference>
<dbReference type="EC" id="3.13.2.1" evidence="6"/>
<dbReference type="Gene3D" id="3.40.50.720">
    <property type="entry name" value="NAD(P)-binding Rossmann-like Domain"/>
    <property type="match status" value="1"/>
</dbReference>
<dbReference type="GeneID" id="109477030"/>
<dbReference type="SUPFAM" id="SSF52283">
    <property type="entry name" value="Formate/glycerate dehydrogenase catalytic domain-like"/>
    <property type="match status" value="1"/>
</dbReference>